<evidence type="ECO:0000313" key="3">
    <source>
        <dbReference type="Proteomes" id="UP000664698"/>
    </source>
</evidence>
<dbReference type="InterPro" id="IPR008969">
    <property type="entry name" value="CarboxyPept-like_regulatory"/>
</dbReference>
<dbReference type="SUPFAM" id="SSF49464">
    <property type="entry name" value="Carboxypeptidase regulatory domain-like"/>
    <property type="match status" value="1"/>
</dbReference>
<dbReference type="RefSeq" id="WP_206569802.1">
    <property type="nucleotide sequence ID" value="NZ_JAFKCW010000003.1"/>
</dbReference>
<sequence>MNATFPSFANSLGLASKTAFATLAIILFSYALTTPAVKAQTAPPPTEPKVRGQIVDKNDKPIPGAAILVKGQTTGTASDANGFFELNLGKFTDRDLTLVINFINYSKKEVEIPWKKLPKDFGQIRLSED</sequence>
<accession>A0ABS3BU51</accession>
<organism evidence="2 3">
    <name type="scientific">Algoriphagus aestuariicola</name>
    <dbReference type="NCBI Taxonomy" id="1852016"/>
    <lineage>
        <taxon>Bacteria</taxon>
        <taxon>Pseudomonadati</taxon>
        <taxon>Bacteroidota</taxon>
        <taxon>Cytophagia</taxon>
        <taxon>Cytophagales</taxon>
        <taxon>Cyclobacteriaceae</taxon>
        <taxon>Algoriphagus</taxon>
    </lineage>
</organism>
<protein>
    <submittedName>
        <fullName evidence="2">Carboxypeptidase-like regulatory domain-containing protein</fullName>
    </submittedName>
</protein>
<reference evidence="2 3" key="1">
    <citation type="submission" date="2021-03" db="EMBL/GenBank/DDBJ databases">
        <title>novel species isolated from a fishpond in China.</title>
        <authorList>
            <person name="Lu H."/>
            <person name="Cai Z."/>
        </authorList>
    </citation>
    <scope>NUCLEOTIDE SEQUENCE [LARGE SCALE GENOMIC DNA]</scope>
    <source>
        <strain evidence="2 3">JCM 31546</strain>
    </source>
</reference>
<evidence type="ECO:0000313" key="2">
    <source>
        <dbReference type="EMBL" id="MBN7801786.1"/>
    </source>
</evidence>
<comment type="caution">
    <text evidence="2">The sequence shown here is derived from an EMBL/GenBank/DDBJ whole genome shotgun (WGS) entry which is preliminary data.</text>
</comment>
<name>A0ABS3BU51_9BACT</name>
<gene>
    <name evidence="2" type="ORF">J0A67_13010</name>
</gene>
<feature type="region of interest" description="Disordered" evidence="1">
    <location>
        <begin position="39"/>
        <end position="58"/>
    </location>
</feature>
<feature type="compositionally biased region" description="Basic and acidic residues" evidence="1">
    <location>
        <begin position="48"/>
        <end position="58"/>
    </location>
</feature>
<proteinExistence type="predicted"/>
<evidence type="ECO:0000256" key="1">
    <source>
        <dbReference type="SAM" id="MobiDB-lite"/>
    </source>
</evidence>
<dbReference type="Gene3D" id="2.60.40.1120">
    <property type="entry name" value="Carboxypeptidase-like, regulatory domain"/>
    <property type="match status" value="1"/>
</dbReference>
<dbReference type="EMBL" id="JAFKCW010000003">
    <property type="protein sequence ID" value="MBN7801786.1"/>
    <property type="molecule type" value="Genomic_DNA"/>
</dbReference>
<dbReference type="Pfam" id="PF13715">
    <property type="entry name" value="CarbopepD_reg_2"/>
    <property type="match status" value="1"/>
</dbReference>
<keyword evidence="3" id="KW-1185">Reference proteome</keyword>
<dbReference type="Proteomes" id="UP000664698">
    <property type="component" value="Unassembled WGS sequence"/>
</dbReference>